<dbReference type="Proteomes" id="UP000256708">
    <property type="component" value="Unassembled WGS sequence"/>
</dbReference>
<dbReference type="SUPFAM" id="SSF54060">
    <property type="entry name" value="His-Me finger endonucleases"/>
    <property type="match status" value="1"/>
</dbReference>
<dbReference type="GO" id="GO:0003676">
    <property type="term" value="F:nucleic acid binding"/>
    <property type="evidence" value="ECO:0007669"/>
    <property type="project" value="InterPro"/>
</dbReference>
<dbReference type="GO" id="GO:0016787">
    <property type="term" value="F:hydrolase activity"/>
    <property type="evidence" value="ECO:0007669"/>
    <property type="project" value="InterPro"/>
</dbReference>
<keyword evidence="4" id="KW-1185">Reference proteome</keyword>
<proteinExistence type="predicted"/>
<dbReference type="PANTHER" id="PTHR13966">
    <property type="entry name" value="ENDONUCLEASE RELATED"/>
    <property type="match status" value="1"/>
</dbReference>
<dbReference type="GO" id="GO:0046872">
    <property type="term" value="F:metal ion binding"/>
    <property type="evidence" value="ECO:0007669"/>
    <property type="project" value="UniProtKB-KW"/>
</dbReference>
<gene>
    <name evidence="3" type="ORF">DXT99_23360</name>
</gene>
<keyword evidence="1" id="KW-0479">Metal-binding</keyword>
<reference evidence="4" key="1">
    <citation type="submission" date="2018-08" db="EMBL/GenBank/DDBJ databases">
        <authorList>
            <person name="Liu Z.-W."/>
            <person name="Du Z.-J."/>
        </authorList>
    </citation>
    <scope>NUCLEOTIDE SEQUENCE [LARGE SCALE GENOMIC DNA]</scope>
    <source>
        <strain evidence="4">H4X</strain>
    </source>
</reference>
<evidence type="ECO:0000256" key="1">
    <source>
        <dbReference type="PIRSR" id="PIRSR640255-2"/>
    </source>
</evidence>
<dbReference type="InterPro" id="IPR044925">
    <property type="entry name" value="His-Me_finger_sf"/>
</dbReference>
<evidence type="ECO:0000313" key="3">
    <source>
        <dbReference type="EMBL" id="RDV11963.1"/>
    </source>
</evidence>
<dbReference type="GO" id="GO:0004519">
    <property type="term" value="F:endonuclease activity"/>
    <property type="evidence" value="ECO:0007669"/>
    <property type="project" value="TreeGrafter"/>
</dbReference>
<protein>
    <recommendedName>
        <fullName evidence="2">DNA/RNA non-specific endonuclease/pyrophosphatase/phosphodiesterase domain-containing protein</fullName>
    </recommendedName>
</protein>
<sequence>MLGAHIIPQALNNNQETWANLEDYTRDLVRDGMEVYVVMGSYGIGGTGDSGTARIIDNGNITVPGRNWKVLVVLEEGKNDLQRINAGTRVIAADTPNSNTVRPDWGTYRTTVDAIEQATGYDLLTALPVPVQQALESQVDTGPTR</sequence>
<dbReference type="OrthoDB" id="9811262at2"/>
<accession>A0A3D8L3S9</accession>
<dbReference type="InterPro" id="IPR040255">
    <property type="entry name" value="Non-specific_endonuclease"/>
</dbReference>
<dbReference type="Gene3D" id="3.40.570.10">
    <property type="entry name" value="Extracellular Endonuclease, subunit A"/>
    <property type="match status" value="1"/>
</dbReference>
<evidence type="ECO:0000259" key="2">
    <source>
        <dbReference type="Pfam" id="PF01223"/>
    </source>
</evidence>
<name>A0A3D8L3S9_9BACT</name>
<dbReference type="InterPro" id="IPR001604">
    <property type="entry name" value="Endo_G_ENPP1-like_dom"/>
</dbReference>
<dbReference type="AlphaFoldDB" id="A0A3D8L3S9"/>
<dbReference type="Pfam" id="PF01223">
    <property type="entry name" value="Endonuclease_NS"/>
    <property type="match status" value="1"/>
</dbReference>
<comment type="caution">
    <text evidence="3">The sequence shown here is derived from an EMBL/GenBank/DDBJ whole genome shotgun (WGS) entry which is preliminary data.</text>
</comment>
<dbReference type="EMBL" id="QRGR01000036">
    <property type="protein sequence ID" value="RDV11963.1"/>
    <property type="molecule type" value="Genomic_DNA"/>
</dbReference>
<feature type="domain" description="DNA/RNA non-specific endonuclease/pyrophosphatase/phosphodiesterase" evidence="2">
    <location>
        <begin position="6"/>
        <end position="128"/>
    </location>
</feature>
<dbReference type="PANTHER" id="PTHR13966:SF5">
    <property type="entry name" value="ENDONUCLEASE G, MITOCHONDRIAL"/>
    <property type="match status" value="1"/>
</dbReference>
<feature type="binding site" evidence="1">
    <location>
        <position position="14"/>
    </location>
    <ligand>
        <name>Mg(2+)</name>
        <dbReference type="ChEBI" id="CHEBI:18420"/>
        <note>catalytic</note>
    </ligand>
</feature>
<organism evidence="3 4">
    <name type="scientific">Pontibacter diazotrophicus</name>
    <dbReference type="NCBI Taxonomy" id="1400979"/>
    <lineage>
        <taxon>Bacteria</taxon>
        <taxon>Pseudomonadati</taxon>
        <taxon>Bacteroidota</taxon>
        <taxon>Cytophagia</taxon>
        <taxon>Cytophagales</taxon>
        <taxon>Hymenobacteraceae</taxon>
        <taxon>Pontibacter</taxon>
    </lineage>
</organism>
<dbReference type="InterPro" id="IPR044929">
    <property type="entry name" value="DNA/RNA_non-sp_Endonuclease_sf"/>
</dbReference>
<evidence type="ECO:0000313" key="4">
    <source>
        <dbReference type="Proteomes" id="UP000256708"/>
    </source>
</evidence>